<dbReference type="Gene3D" id="3.80.10.10">
    <property type="entry name" value="Ribonuclease Inhibitor"/>
    <property type="match status" value="1"/>
</dbReference>
<dbReference type="InterPro" id="IPR032675">
    <property type="entry name" value="LRR_dom_sf"/>
</dbReference>
<evidence type="ECO:0000313" key="2">
    <source>
        <dbReference type="Proteomes" id="UP000266841"/>
    </source>
</evidence>
<dbReference type="SUPFAM" id="SSF52047">
    <property type="entry name" value="RNI-like"/>
    <property type="match status" value="1"/>
</dbReference>
<comment type="caution">
    <text evidence="1">The sequence shown here is derived from an EMBL/GenBank/DDBJ whole genome shotgun (WGS) entry which is preliminary data.</text>
</comment>
<protein>
    <submittedName>
        <fullName evidence="1">Uncharacterized protein</fullName>
    </submittedName>
</protein>
<dbReference type="EMBL" id="AGNL01031653">
    <property type="protein sequence ID" value="EJK56360.1"/>
    <property type="molecule type" value="Genomic_DNA"/>
</dbReference>
<feature type="non-terminal residue" evidence="1">
    <location>
        <position position="216"/>
    </location>
</feature>
<name>K0RTK2_THAOC</name>
<evidence type="ECO:0000313" key="1">
    <source>
        <dbReference type="EMBL" id="EJK56360.1"/>
    </source>
</evidence>
<organism evidence="1 2">
    <name type="scientific">Thalassiosira oceanica</name>
    <name type="common">Marine diatom</name>
    <dbReference type="NCBI Taxonomy" id="159749"/>
    <lineage>
        <taxon>Eukaryota</taxon>
        <taxon>Sar</taxon>
        <taxon>Stramenopiles</taxon>
        <taxon>Ochrophyta</taxon>
        <taxon>Bacillariophyta</taxon>
        <taxon>Coscinodiscophyceae</taxon>
        <taxon>Thalassiosirophycidae</taxon>
        <taxon>Thalassiosirales</taxon>
        <taxon>Thalassiosiraceae</taxon>
        <taxon>Thalassiosira</taxon>
    </lineage>
</organism>
<dbReference type="Proteomes" id="UP000266841">
    <property type="component" value="Unassembled WGS sequence"/>
</dbReference>
<proteinExistence type="predicted"/>
<gene>
    <name evidence="1" type="ORF">THAOC_23768</name>
</gene>
<reference evidence="1 2" key="1">
    <citation type="journal article" date="2012" name="Genome Biol.">
        <title>Genome and low-iron response of an oceanic diatom adapted to chronic iron limitation.</title>
        <authorList>
            <person name="Lommer M."/>
            <person name="Specht M."/>
            <person name="Roy A.S."/>
            <person name="Kraemer L."/>
            <person name="Andreson R."/>
            <person name="Gutowska M.A."/>
            <person name="Wolf J."/>
            <person name="Bergner S.V."/>
            <person name="Schilhabel M.B."/>
            <person name="Klostermeier U.C."/>
            <person name="Beiko R.G."/>
            <person name="Rosenstiel P."/>
            <person name="Hippler M."/>
            <person name="Laroche J."/>
        </authorList>
    </citation>
    <scope>NUCLEOTIDE SEQUENCE [LARGE SCALE GENOMIC DNA]</scope>
    <source>
        <strain evidence="1 2">CCMP1005</strain>
    </source>
</reference>
<sequence length="216" mass="24220">MENLLGSMKENIQTLSLGTVLNDSDHGEKIIKIDFNLNDEQGNYVRADHDELLMPHWKEFAAALRHWSEYHANGDCLEVVAINSIELPKSVLDILRPAFEESRIETVFFDNSHHTGRMVGFVKNVLQRNHFVTKLGFYEIKFSQEGVKSLCDAIKLRNAEGQFIKYLALANCFEHGIDTHTLKMILTSIASGSATAVVVLDLRSNGMSSREAAVIA</sequence>
<accession>K0RTK2</accession>
<keyword evidence="2" id="KW-1185">Reference proteome</keyword>
<dbReference type="AlphaFoldDB" id="K0RTK2"/>